<evidence type="ECO:0008006" key="19">
    <source>
        <dbReference type="Google" id="ProtNLM"/>
    </source>
</evidence>
<evidence type="ECO:0000256" key="2">
    <source>
        <dbReference type="ARBA" id="ARBA00006150"/>
    </source>
</evidence>
<dbReference type="SUPFAM" id="SSF82171">
    <property type="entry name" value="DPP6 N-terminal domain-like"/>
    <property type="match status" value="1"/>
</dbReference>
<evidence type="ECO:0000256" key="12">
    <source>
        <dbReference type="ARBA" id="ARBA00023180"/>
    </source>
</evidence>
<dbReference type="Proteomes" id="UP000053257">
    <property type="component" value="Unassembled WGS sequence"/>
</dbReference>
<evidence type="ECO:0000256" key="3">
    <source>
        <dbReference type="ARBA" id="ARBA00022438"/>
    </source>
</evidence>
<evidence type="ECO:0000259" key="16">
    <source>
        <dbReference type="Pfam" id="PF00930"/>
    </source>
</evidence>
<evidence type="ECO:0000256" key="4">
    <source>
        <dbReference type="ARBA" id="ARBA00022554"/>
    </source>
</evidence>
<evidence type="ECO:0000256" key="9">
    <source>
        <dbReference type="ARBA" id="ARBA00022968"/>
    </source>
</evidence>
<protein>
    <recommendedName>
        <fullName evidence="19">Dipeptidyl aminopeptidase</fullName>
    </recommendedName>
</protein>
<evidence type="ECO:0000259" key="15">
    <source>
        <dbReference type="Pfam" id="PF00326"/>
    </source>
</evidence>
<feature type="domain" description="Peptidase S9 prolyl oligopeptidase catalytic" evidence="15">
    <location>
        <begin position="681"/>
        <end position="882"/>
    </location>
</feature>
<dbReference type="Pfam" id="PF00326">
    <property type="entry name" value="Peptidase_S9"/>
    <property type="match status" value="1"/>
</dbReference>
<keyword evidence="9" id="KW-0735">Signal-anchor</keyword>
<keyword evidence="6 14" id="KW-0812">Transmembrane</keyword>
<keyword evidence="10 14" id="KW-1133">Transmembrane helix</keyword>
<evidence type="ECO:0000256" key="8">
    <source>
        <dbReference type="ARBA" id="ARBA00022825"/>
    </source>
</evidence>
<dbReference type="PROSITE" id="PS00708">
    <property type="entry name" value="PRO_ENDOPEP_SER"/>
    <property type="match status" value="1"/>
</dbReference>
<accession>A0A0C3RVW0</accession>
<feature type="region of interest" description="Disordered" evidence="13">
    <location>
        <begin position="1"/>
        <end position="55"/>
    </location>
</feature>
<dbReference type="GO" id="GO:0005774">
    <property type="term" value="C:vacuolar membrane"/>
    <property type="evidence" value="ECO:0007669"/>
    <property type="project" value="UniProtKB-SubCell"/>
</dbReference>
<comment type="subcellular location">
    <subcellularLocation>
        <location evidence="1">Vacuole membrane</location>
        <topology evidence="1">Single-pass type II membrane protein</topology>
    </subcellularLocation>
</comment>
<dbReference type="GO" id="GO:0008239">
    <property type="term" value="F:dipeptidyl-peptidase activity"/>
    <property type="evidence" value="ECO:0007669"/>
    <property type="project" value="TreeGrafter"/>
</dbReference>
<keyword evidence="12" id="KW-0325">Glycoprotein</keyword>
<dbReference type="STRING" id="745531.A0A0C3RVW0"/>
<dbReference type="InterPro" id="IPR029058">
    <property type="entry name" value="AB_hydrolase_fold"/>
</dbReference>
<dbReference type="InterPro" id="IPR050278">
    <property type="entry name" value="Serine_Prot_S9B/DPPIV"/>
</dbReference>
<dbReference type="PANTHER" id="PTHR11731">
    <property type="entry name" value="PROTEASE FAMILY S9B,C DIPEPTIDYL-PEPTIDASE IV-RELATED"/>
    <property type="match status" value="1"/>
</dbReference>
<gene>
    <name evidence="17" type="ORF">PHLGIDRAFT_128815</name>
</gene>
<evidence type="ECO:0000256" key="13">
    <source>
        <dbReference type="SAM" id="MobiDB-lite"/>
    </source>
</evidence>
<keyword evidence="7" id="KW-0378">Hydrolase</keyword>
<evidence type="ECO:0000313" key="17">
    <source>
        <dbReference type="EMBL" id="KIP05556.1"/>
    </source>
</evidence>
<keyword evidence="3" id="KW-0031">Aminopeptidase</keyword>
<feature type="compositionally biased region" description="Acidic residues" evidence="13">
    <location>
        <begin position="37"/>
        <end position="50"/>
    </location>
</feature>
<dbReference type="HOGENOM" id="CLU_006105_0_0_1"/>
<evidence type="ECO:0000256" key="7">
    <source>
        <dbReference type="ARBA" id="ARBA00022801"/>
    </source>
</evidence>
<keyword evidence="5" id="KW-0645">Protease</keyword>
<keyword evidence="18" id="KW-1185">Reference proteome</keyword>
<evidence type="ECO:0000256" key="10">
    <source>
        <dbReference type="ARBA" id="ARBA00022989"/>
    </source>
</evidence>
<dbReference type="SUPFAM" id="SSF53474">
    <property type="entry name" value="alpha/beta-Hydrolases"/>
    <property type="match status" value="1"/>
</dbReference>
<evidence type="ECO:0000256" key="6">
    <source>
        <dbReference type="ARBA" id="ARBA00022692"/>
    </source>
</evidence>
<dbReference type="EMBL" id="KN840540">
    <property type="protein sequence ID" value="KIP05556.1"/>
    <property type="molecule type" value="Genomic_DNA"/>
</dbReference>
<evidence type="ECO:0000313" key="18">
    <source>
        <dbReference type="Proteomes" id="UP000053257"/>
    </source>
</evidence>
<dbReference type="FunFam" id="3.40.50.1820:FF:000003">
    <property type="entry name" value="Dipeptidyl peptidase 4"/>
    <property type="match status" value="1"/>
</dbReference>
<name>A0A0C3RVW0_PHLG1</name>
<evidence type="ECO:0000256" key="5">
    <source>
        <dbReference type="ARBA" id="ARBA00022670"/>
    </source>
</evidence>
<feature type="domain" description="Dipeptidylpeptidase IV N-terminal" evidence="16">
    <location>
        <begin position="200"/>
        <end position="597"/>
    </location>
</feature>
<dbReference type="Gene3D" id="3.40.50.1820">
    <property type="entry name" value="alpha/beta hydrolase"/>
    <property type="match status" value="1"/>
</dbReference>
<keyword evidence="4" id="KW-0926">Vacuole</keyword>
<organism evidence="17 18">
    <name type="scientific">Phlebiopsis gigantea (strain 11061_1 CR5-6)</name>
    <name type="common">White-rot fungus</name>
    <name type="synonym">Peniophora gigantea</name>
    <dbReference type="NCBI Taxonomy" id="745531"/>
    <lineage>
        <taxon>Eukaryota</taxon>
        <taxon>Fungi</taxon>
        <taxon>Dikarya</taxon>
        <taxon>Basidiomycota</taxon>
        <taxon>Agaricomycotina</taxon>
        <taxon>Agaricomycetes</taxon>
        <taxon>Polyporales</taxon>
        <taxon>Phanerochaetaceae</taxon>
        <taxon>Phlebiopsis</taxon>
    </lineage>
</organism>
<keyword evidence="11 14" id="KW-0472">Membrane</keyword>
<dbReference type="Pfam" id="PF00930">
    <property type="entry name" value="DPPIV_N"/>
    <property type="match status" value="1"/>
</dbReference>
<dbReference type="GO" id="GO:0004177">
    <property type="term" value="F:aminopeptidase activity"/>
    <property type="evidence" value="ECO:0007669"/>
    <property type="project" value="UniProtKB-KW"/>
</dbReference>
<evidence type="ECO:0000256" key="14">
    <source>
        <dbReference type="SAM" id="Phobius"/>
    </source>
</evidence>
<evidence type="ECO:0000256" key="11">
    <source>
        <dbReference type="ARBA" id="ARBA00023136"/>
    </source>
</evidence>
<dbReference type="InterPro" id="IPR002469">
    <property type="entry name" value="Peptidase_S9B_N"/>
</dbReference>
<dbReference type="AlphaFoldDB" id="A0A0C3RVW0"/>
<dbReference type="GO" id="GO:0006508">
    <property type="term" value="P:proteolysis"/>
    <property type="evidence" value="ECO:0007669"/>
    <property type="project" value="UniProtKB-KW"/>
</dbReference>
<dbReference type="GO" id="GO:0004252">
    <property type="term" value="F:serine-type endopeptidase activity"/>
    <property type="evidence" value="ECO:0007669"/>
    <property type="project" value="InterPro"/>
</dbReference>
<feature type="transmembrane region" description="Helical" evidence="14">
    <location>
        <begin position="93"/>
        <end position="116"/>
    </location>
</feature>
<dbReference type="OrthoDB" id="16520at2759"/>
<dbReference type="InterPro" id="IPR001375">
    <property type="entry name" value="Peptidase_S9_cat"/>
</dbReference>
<sequence length="890" mass="98973">MSARYEPVQQDGGDDDSPTSASYPPEAIKPVTYYGEGEFDPPSSDDEEEAFLEKSISRKSPVDTEMIGEGVGDDGEELVVGGKKRRKSASVRYLVIFLSALVTMAAVIGVFAALSYKSTSYQVHGSEHITLDHIFNGTFNAHSSFVRWVPEAGDGVFATNQNGEIALVDLKSNKTTKLVTMSDVRDVNGSYLSWASWELSSDMKYMLIKSDHLKQWRHSSFGNYFIYDLAAHVTVPLTTPSWPPKTAFAKWSPTGQSIAYVAHNDLFILPSPTSNTSIQVTSSGNASLFHGVPDWVYEEEVFSADFALWWSPNSDKVAYLRFDETSVDEFTFPVYNPTEDSYEVVPYPGRVTMKYPKPGYANPLVSIHIFELDRYMDMKSDGDAEAVAVIQANLELTWEHRLPADVRVVQDIAWIGNSTLLVEELDRSAVNGSIVLFNLGQGAANIGQVVRKLGQQGEEGDEGWIEPIHAIHPLPASLSDNNSPGYLDIVPTKEGYNHIALFNPVTADVPFFITAGEWEVTDILAVDAKKSLVYFQAANPSSLERHIYSAPIPKSNATALVGPTALTGHAAPGYFSASFSPEGGFYLLSYQGPNAPWQKIVQAGNSSFNYPFTENSALNQTLAQYELPVVVHTTIDSDGYELNVREIRPPRMDDSGKTKYPVLFHVYGGPNSQQVSLRYGVDWHHYLAAAHKYIVVIVDGRGTGFKGRRLRTPVKDNLGHWETVDQINAAKIWASKEYVDPKRIGIWGWSYGGFMSSKVAEANAGIHSLAMAIAPVTSWKLYDSIYTERYMNLPQANPDGYVTASISNVTGFHNIDFLFAHGSADDNVHYANSAHLLDMLTREQVRKFRFRMFTDSDHSIYKRGANREVYEFMHNFLVEKWGKGARQRGW</sequence>
<proteinExistence type="inferred from homology"/>
<comment type="similarity">
    <text evidence="2">Belongs to the peptidase S9B family.</text>
</comment>
<dbReference type="GO" id="GO:0005886">
    <property type="term" value="C:plasma membrane"/>
    <property type="evidence" value="ECO:0007669"/>
    <property type="project" value="TreeGrafter"/>
</dbReference>
<dbReference type="PANTHER" id="PTHR11731:SF200">
    <property type="entry name" value="DIPEPTIDYL PEPTIDASE 10, ISOFORM B"/>
    <property type="match status" value="1"/>
</dbReference>
<dbReference type="InterPro" id="IPR002471">
    <property type="entry name" value="Pept_S9_AS"/>
</dbReference>
<dbReference type="Gene3D" id="2.140.10.30">
    <property type="entry name" value="Dipeptidylpeptidase IV, N-terminal domain"/>
    <property type="match status" value="1"/>
</dbReference>
<reference evidence="17 18" key="1">
    <citation type="journal article" date="2014" name="PLoS Genet.">
        <title>Analysis of the Phlebiopsis gigantea genome, transcriptome and secretome provides insight into its pioneer colonization strategies of wood.</title>
        <authorList>
            <person name="Hori C."/>
            <person name="Ishida T."/>
            <person name="Igarashi K."/>
            <person name="Samejima M."/>
            <person name="Suzuki H."/>
            <person name="Master E."/>
            <person name="Ferreira P."/>
            <person name="Ruiz-Duenas F.J."/>
            <person name="Held B."/>
            <person name="Canessa P."/>
            <person name="Larrondo L.F."/>
            <person name="Schmoll M."/>
            <person name="Druzhinina I.S."/>
            <person name="Kubicek C.P."/>
            <person name="Gaskell J.A."/>
            <person name="Kersten P."/>
            <person name="St John F."/>
            <person name="Glasner J."/>
            <person name="Sabat G."/>
            <person name="Splinter BonDurant S."/>
            <person name="Syed K."/>
            <person name="Yadav J."/>
            <person name="Mgbeahuruike A.C."/>
            <person name="Kovalchuk A."/>
            <person name="Asiegbu F.O."/>
            <person name="Lackner G."/>
            <person name="Hoffmeister D."/>
            <person name="Rencoret J."/>
            <person name="Gutierrez A."/>
            <person name="Sun H."/>
            <person name="Lindquist E."/>
            <person name="Barry K."/>
            <person name="Riley R."/>
            <person name="Grigoriev I.V."/>
            <person name="Henrissat B."/>
            <person name="Kues U."/>
            <person name="Berka R.M."/>
            <person name="Martinez A.T."/>
            <person name="Covert S.F."/>
            <person name="Blanchette R.A."/>
            <person name="Cullen D."/>
        </authorList>
    </citation>
    <scope>NUCLEOTIDE SEQUENCE [LARGE SCALE GENOMIC DNA]</scope>
    <source>
        <strain evidence="17 18">11061_1 CR5-6</strain>
    </source>
</reference>
<keyword evidence="8" id="KW-0720">Serine protease</keyword>
<evidence type="ECO:0000256" key="1">
    <source>
        <dbReference type="ARBA" id="ARBA00004576"/>
    </source>
</evidence>